<dbReference type="SUPFAM" id="SSF103473">
    <property type="entry name" value="MFS general substrate transporter"/>
    <property type="match status" value="1"/>
</dbReference>
<feature type="transmembrane region" description="Helical" evidence="7">
    <location>
        <begin position="113"/>
        <end position="145"/>
    </location>
</feature>
<feature type="transmembrane region" description="Helical" evidence="7">
    <location>
        <begin position="467"/>
        <end position="498"/>
    </location>
</feature>
<dbReference type="AlphaFoldDB" id="A0A494XS34"/>
<evidence type="ECO:0000256" key="5">
    <source>
        <dbReference type="ARBA" id="ARBA00023136"/>
    </source>
</evidence>
<keyword evidence="4 7" id="KW-1133">Transmembrane helix</keyword>
<sequence>MFRLPPAWRFSQWFRKRETPLASLRAMSRWRRATRSAGDALTRHRPVWMLSFALGDTSLSEGLRAACASTSMLVVGDVLHRPDFAWAAIGAFWTCLADAAGSNRMRLASMAGFAVLSTLCGTFAAWASGLGIAAAALAVLAFSAGGAFGRIWGPAVAQVTILTATACVVMIDRPVNTVGNALNLAAVYGFGCVWATVLSLLFWRIHPFEPSRQALERAFHRLADVCRDCARLVEQPQADFGEWTHHVAHFRGEARSAIEAARAALERVAPSRTDLRDRHANLLIALADAEHVFSFLIGVSDACERQHQTLQSRGRVVRALRALESVLRSISDETVAAYRAQSAAQHRRFARLAARLGRELGEPFETIGAISPVDIATTRESEKPLVDAIRDALSRGWSLWRANLSWQAIGVRHAARCGVATTLGFLAARAFHLPFGYWATMAILLIMQPSIATTWPRSLERAVGSIMGGLIAAIIGFLIHSPIIVSIAVFPLIVATMALRPVSYSLFVMFLTPAFVLVADYAAPGTHELGFALARLTNNVLGCLIAFIATFTLWPSREPDDFKARLSAALAANLEYLKHTLGEAVRDTRALEQIRRAAGLASNMAEASLQRARLESLNHSSAHWIALTALALCRRVAGTAARAQLRSTAGPVDAAASHWVGQCRDTLVHAIDARATPIVLPAFDASSHASIADDAVHQVQLLATVVEQYVDGTREGYAERVGGATMPIR</sequence>
<comment type="caution">
    <text evidence="10">The sequence shown here is derived from an EMBL/GenBank/DDBJ whole genome shotgun (WGS) entry which is preliminary data.</text>
</comment>
<evidence type="ECO:0000256" key="4">
    <source>
        <dbReference type="ARBA" id="ARBA00022989"/>
    </source>
</evidence>
<feature type="domain" description="Integral membrane protein YccS N-terminal" evidence="8">
    <location>
        <begin position="111"/>
        <end position="279"/>
    </location>
</feature>
<comment type="subcellular location">
    <subcellularLocation>
        <location evidence="1">Cell membrane</location>
        <topology evidence="1">Multi-pass membrane protein</topology>
    </subcellularLocation>
</comment>
<keyword evidence="2" id="KW-1003">Cell membrane</keyword>
<comment type="similarity">
    <text evidence="6">Belongs to the YccS/YhfK family.</text>
</comment>
<dbReference type="Pfam" id="PF13515">
    <property type="entry name" value="FUSC_2"/>
    <property type="match status" value="1"/>
</dbReference>
<feature type="domain" description="Integral membrane bound transporter" evidence="9">
    <location>
        <begin position="424"/>
        <end position="548"/>
    </location>
</feature>
<dbReference type="GO" id="GO:0005886">
    <property type="term" value="C:plasma membrane"/>
    <property type="evidence" value="ECO:0007669"/>
    <property type="project" value="UniProtKB-SubCell"/>
</dbReference>
<evidence type="ECO:0000256" key="1">
    <source>
        <dbReference type="ARBA" id="ARBA00004651"/>
    </source>
</evidence>
<dbReference type="Proteomes" id="UP000270342">
    <property type="component" value="Unassembled WGS sequence"/>
</dbReference>
<evidence type="ECO:0000313" key="11">
    <source>
        <dbReference type="Proteomes" id="UP000270342"/>
    </source>
</evidence>
<keyword evidence="11" id="KW-1185">Reference proteome</keyword>
<dbReference type="EMBL" id="RBZU01000007">
    <property type="protein sequence ID" value="RKP53447.1"/>
    <property type="molecule type" value="Genomic_DNA"/>
</dbReference>
<dbReference type="InterPro" id="IPR036259">
    <property type="entry name" value="MFS_trans_sf"/>
</dbReference>
<feature type="transmembrane region" description="Helical" evidence="7">
    <location>
        <begin position="435"/>
        <end position="455"/>
    </location>
</feature>
<name>A0A494XS34_9BURK</name>
<dbReference type="PANTHER" id="PTHR30509:SF9">
    <property type="entry name" value="MULTIDRUG RESISTANCE PROTEIN MDTO"/>
    <property type="match status" value="1"/>
</dbReference>
<protein>
    <submittedName>
        <fullName evidence="10">FUSC family protein</fullName>
    </submittedName>
</protein>
<feature type="transmembrane region" description="Helical" evidence="7">
    <location>
        <begin position="536"/>
        <end position="554"/>
    </location>
</feature>
<dbReference type="PANTHER" id="PTHR30509">
    <property type="entry name" value="P-HYDROXYBENZOIC ACID EFFLUX PUMP SUBUNIT-RELATED"/>
    <property type="match status" value="1"/>
</dbReference>
<accession>A0A494XS34</accession>
<evidence type="ECO:0000256" key="7">
    <source>
        <dbReference type="SAM" id="Phobius"/>
    </source>
</evidence>
<keyword evidence="3 7" id="KW-0812">Transmembrane</keyword>
<evidence type="ECO:0000259" key="9">
    <source>
        <dbReference type="Pfam" id="PF13515"/>
    </source>
</evidence>
<dbReference type="Pfam" id="PF12805">
    <property type="entry name" value="FUSC-like"/>
    <property type="match status" value="1"/>
</dbReference>
<dbReference type="InterPro" id="IPR049453">
    <property type="entry name" value="Memb_transporter_dom"/>
</dbReference>
<proteinExistence type="inferred from homology"/>
<evidence type="ECO:0000313" key="10">
    <source>
        <dbReference type="EMBL" id="RKP53447.1"/>
    </source>
</evidence>
<evidence type="ECO:0000259" key="8">
    <source>
        <dbReference type="Pfam" id="PF12805"/>
    </source>
</evidence>
<organism evidence="10 11">
    <name type="scientific">Pararobbsia silviterrae</name>
    <dbReference type="NCBI Taxonomy" id="1792498"/>
    <lineage>
        <taxon>Bacteria</taxon>
        <taxon>Pseudomonadati</taxon>
        <taxon>Pseudomonadota</taxon>
        <taxon>Betaproteobacteria</taxon>
        <taxon>Burkholderiales</taxon>
        <taxon>Burkholderiaceae</taxon>
        <taxon>Pararobbsia</taxon>
    </lineage>
</organism>
<evidence type="ECO:0000256" key="2">
    <source>
        <dbReference type="ARBA" id="ARBA00022475"/>
    </source>
</evidence>
<feature type="transmembrane region" description="Helical" evidence="7">
    <location>
        <begin position="151"/>
        <end position="171"/>
    </location>
</feature>
<evidence type="ECO:0000256" key="6">
    <source>
        <dbReference type="ARBA" id="ARBA00043993"/>
    </source>
</evidence>
<dbReference type="InterPro" id="IPR032692">
    <property type="entry name" value="YccS_N"/>
</dbReference>
<keyword evidence="5 7" id="KW-0472">Membrane</keyword>
<feature type="transmembrane region" description="Helical" evidence="7">
    <location>
        <begin position="504"/>
        <end position="524"/>
    </location>
</feature>
<gene>
    <name evidence="10" type="ORF">D7S86_17245</name>
</gene>
<feature type="transmembrane region" description="Helical" evidence="7">
    <location>
        <begin position="183"/>
        <end position="203"/>
    </location>
</feature>
<reference evidence="10 11" key="1">
    <citation type="submission" date="2018-10" db="EMBL/GenBank/DDBJ databases">
        <title>Robbsia sp. DHC34, isolated from soil.</title>
        <authorList>
            <person name="Gao Z.-H."/>
            <person name="Qiu L.-H."/>
        </authorList>
    </citation>
    <scope>NUCLEOTIDE SEQUENCE [LARGE SCALE GENOMIC DNA]</scope>
    <source>
        <strain evidence="10 11">DHC34</strain>
    </source>
</reference>
<evidence type="ECO:0000256" key="3">
    <source>
        <dbReference type="ARBA" id="ARBA00022692"/>
    </source>
</evidence>